<keyword evidence="5 6" id="KW-0472">Membrane</keyword>
<dbReference type="InterPro" id="IPR027022">
    <property type="entry name" value="ABC_permease_BceB-typ"/>
</dbReference>
<reference evidence="8 9" key="1">
    <citation type="submission" date="2017-06" db="EMBL/GenBank/DDBJ databases">
        <authorList>
            <consortium name="Pathogen Informatics"/>
        </authorList>
    </citation>
    <scope>NUCLEOTIDE SEQUENCE [LARGE SCALE GENOMIC DNA]</scope>
    <source>
        <strain evidence="8 9">NCTC11291</strain>
    </source>
</reference>
<feature type="transmembrane region" description="Helical" evidence="6">
    <location>
        <begin position="622"/>
        <end position="642"/>
    </location>
</feature>
<sequence length="656" mass="74170">MTMFYLKMAWQNLLKTKNIYGPFLLTSLVLYITLCSTLLILFSPISADMSYGKFLLGFGSGVLTLLSTILIVYSYRFVLKQRSKEFGLYNVLGMSKKKVSLISSIEILIVFLGLLIIGNILSAIFSNALYLIFVNLIHYDQLILTFTSQSFIITGMVFLSIFILLLVINLFAIRQSSPLDLFKAASKAEQEPKGNIALAMLSLVLLGIGYGLSLTSTKIAALALIYRFLIAVVLVIIGTYLFYISFTTWYLKRRRQNKAYYYQTEHFITVSQMIFRMKQNAIGLANITILAVMCFVTIATTSSLFGNTENMVSQLFPKNTQLEIHQVEGKTSFEAFAQETIIPELRTDNKDVIAYQSAMISIPLTRDKEITVNEKTIKNPKISKMGFVYLIEQDDFRKLGNDLPHLKDNQTAFFKQKGDSKLEKLTIFGKEYANIKNFKSVIVPDVVNTYNPGVLVVSDRNQITTIKKHFETVAGFGYNESYKLFADLKAKDYQALKEKKGVWINTKGDTAIVELTRESSFKDGVYSLFGGFLFTGLLLGTAFLLAAALIIYYKRYSEGVEDQKSYHILQEVGMSKAQVKKIIGSQTLMVFFMPLAMAISHFLVALIMLKQMLSLFGVVNDLLIYQISGGVILAITITYYLIYRLTGRSYYHLIER</sequence>
<comment type="subcellular location">
    <subcellularLocation>
        <location evidence="1 6">Cell membrane</location>
        <topology evidence="1 6">Multi-pass membrane protein</topology>
    </subcellularLocation>
</comment>
<evidence type="ECO:0000256" key="5">
    <source>
        <dbReference type="ARBA" id="ARBA00023136"/>
    </source>
</evidence>
<evidence type="ECO:0000259" key="7">
    <source>
        <dbReference type="Pfam" id="PF02687"/>
    </source>
</evidence>
<feature type="transmembrane region" description="Helical" evidence="6">
    <location>
        <begin position="194"/>
        <end position="212"/>
    </location>
</feature>
<proteinExistence type="inferred from homology"/>
<feature type="domain" description="ABC3 transporter permease C-terminal" evidence="7">
    <location>
        <begin position="58"/>
        <end position="178"/>
    </location>
</feature>
<gene>
    <name evidence="8" type="primary">bceB</name>
    <name evidence="8" type="ORF">SAMEA4504048_01264</name>
</gene>
<keyword evidence="3 6" id="KW-0812">Transmembrane</keyword>
<evidence type="ECO:0000313" key="8">
    <source>
        <dbReference type="EMBL" id="SNV40920.1"/>
    </source>
</evidence>
<keyword evidence="2 6" id="KW-1003">Cell membrane</keyword>
<evidence type="ECO:0000256" key="1">
    <source>
        <dbReference type="ARBA" id="ARBA00004651"/>
    </source>
</evidence>
<evidence type="ECO:0000256" key="3">
    <source>
        <dbReference type="ARBA" id="ARBA00022692"/>
    </source>
</evidence>
<dbReference type="GO" id="GO:0005886">
    <property type="term" value="C:plasma membrane"/>
    <property type="evidence" value="ECO:0007669"/>
    <property type="project" value="UniProtKB-SubCell"/>
</dbReference>
<dbReference type="KEGG" id="saco:SAME_01264"/>
<dbReference type="Proteomes" id="UP000215144">
    <property type="component" value="Chromosome 1"/>
</dbReference>
<organism evidence="8 9">
    <name type="scientific">Streptococcus acidominimus</name>
    <dbReference type="NCBI Taxonomy" id="1326"/>
    <lineage>
        <taxon>Bacteria</taxon>
        <taxon>Bacillati</taxon>
        <taxon>Bacillota</taxon>
        <taxon>Bacilli</taxon>
        <taxon>Lactobacillales</taxon>
        <taxon>Streptococcaceae</taxon>
        <taxon>Streptococcus</taxon>
    </lineage>
</organism>
<feature type="transmembrane region" description="Helical" evidence="6">
    <location>
        <begin position="588"/>
        <end position="610"/>
    </location>
</feature>
<dbReference type="InterPro" id="IPR003838">
    <property type="entry name" value="ABC3_permease_C"/>
</dbReference>
<dbReference type="AlphaFoldDB" id="A0A239X3D3"/>
<keyword evidence="4 6" id="KW-1133">Transmembrane helix</keyword>
<name>A0A239X3D3_STRAI</name>
<feature type="transmembrane region" description="Helical" evidence="6">
    <location>
        <begin position="152"/>
        <end position="173"/>
    </location>
</feature>
<feature type="transmembrane region" description="Helical" evidence="6">
    <location>
        <begin position="20"/>
        <end position="42"/>
    </location>
</feature>
<feature type="transmembrane region" description="Helical" evidence="6">
    <location>
        <begin position="54"/>
        <end position="78"/>
    </location>
</feature>
<comment type="similarity">
    <text evidence="6">Belongs to the ABC-4 integral membrane protein family.</text>
</comment>
<evidence type="ECO:0000256" key="4">
    <source>
        <dbReference type="ARBA" id="ARBA00022989"/>
    </source>
</evidence>
<evidence type="ECO:0000256" key="2">
    <source>
        <dbReference type="ARBA" id="ARBA00022475"/>
    </source>
</evidence>
<accession>A0A239X3D3</accession>
<feature type="transmembrane region" description="Helical" evidence="6">
    <location>
        <begin position="525"/>
        <end position="553"/>
    </location>
</feature>
<dbReference type="EMBL" id="LT906454">
    <property type="protein sequence ID" value="SNV40920.1"/>
    <property type="molecule type" value="Genomic_DNA"/>
</dbReference>
<feature type="transmembrane region" description="Helical" evidence="6">
    <location>
        <begin position="281"/>
        <end position="305"/>
    </location>
</feature>
<keyword evidence="6" id="KW-0813">Transport</keyword>
<evidence type="ECO:0000256" key="6">
    <source>
        <dbReference type="PIRNR" id="PIRNR018968"/>
    </source>
</evidence>
<feature type="transmembrane region" description="Helical" evidence="6">
    <location>
        <begin position="99"/>
        <end position="132"/>
    </location>
</feature>
<dbReference type="Pfam" id="PF02687">
    <property type="entry name" value="FtsX"/>
    <property type="match status" value="1"/>
</dbReference>
<dbReference type="GO" id="GO:0055085">
    <property type="term" value="P:transmembrane transport"/>
    <property type="evidence" value="ECO:0007669"/>
    <property type="project" value="UniProtKB-UniRule"/>
</dbReference>
<dbReference type="PANTHER" id="PTHR46795">
    <property type="entry name" value="ABC TRANSPORTER PERMEASE-RELATED-RELATED"/>
    <property type="match status" value="1"/>
</dbReference>
<dbReference type="PANTHER" id="PTHR46795:SF3">
    <property type="entry name" value="ABC TRANSPORTER PERMEASE"/>
    <property type="match status" value="1"/>
</dbReference>
<dbReference type="InterPro" id="IPR052536">
    <property type="entry name" value="ABC-4_Integral_Memb_Prot"/>
</dbReference>
<evidence type="ECO:0000313" key="9">
    <source>
        <dbReference type="Proteomes" id="UP000215144"/>
    </source>
</evidence>
<dbReference type="PIRSF" id="PIRSF018968">
    <property type="entry name" value="ABC_permease_BceB"/>
    <property type="match status" value="1"/>
</dbReference>
<protein>
    <submittedName>
        <fullName evidence="8">Bacitracin transport system permease protein</fullName>
    </submittedName>
</protein>
<feature type="transmembrane region" description="Helical" evidence="6">
    <location>
        <begin position="224"/>
        <end position="251"/>
    </location>
</feature>